<reference evidence="1 2" key="1">
    <citation type="submission" date="2020-09" db="EMBL/GenBank/DDBJ databases">
        <title>Roseomonas.</title>
        <authorList>
            <person name="Zhu W."/>
        </authorList>
    </citation>
    <scope>NUCLEOTIDE SEQUENCE [LARGE SCALE GENOMIC DNA]</scope>
    <source>
        <strain evidence="1 2">573</strain>
    </source>
</reference>
<gene>
    <name evidence="1" type="ORF">IAI61_22030</name>
</gene>
<protein>
    <recommendedName>
        <fullName evidence="3">XRE family transcriptional regulator</fullName>
    </recommendedName>
</protein>
<sequence length="83" mass="9206">MTPQQFRACVDQLRWPQWRLAEDLGVPQLKVRKWSAGVEAVPEVVAVWIRDLAGRIEAAYAQCPPPAVPRKASGRKPASAEAE</sequence>
<dbReference type="SUPFAM" id="SSF47413">
    <property type="entry name" value="lambda repressor-like DNA-binding domains"/>
    <property type="match status" value="1"/>
</dbReference>
<dbReference type="EMBL" id="JACTNG010000018">
    <property type="protein sequence ID" value="MBO1081716.1"/>
    <property type="molecule type" value="Genomic_DNA"/>
</dbReference>
<dbReference type="RefSeq" id="WP_207419898.1">
    <property type="nucleotide sequence ID" value="NZ_CP061181.1"/>
</dbReference>
<proteinExistence type="predicted"/>
<evidence type="ECO:0000313" key="1">
    <source>
        <dbReference type="EMBL" id="MBO1081716.1"/>
    </source>
</evidence>
<name>A0ABS3KW54_9PROT</name>
<evidence type="ECO:0008006" key="3">
    <source>
        <dbReference type="Google" id="ProtNLM"/>
    </source>
</evidence>
<organism evidence="1 2">
    <name type="scientific">Roseomonas haemaphysalidis</name>
    <dbReference type="NCBI Taxonomy" id="2768162"/>
    <lineage>
        <taxon>Bacteria</taxon>
        <taxon>Pseudomonadati</taxon>
        <taxon>Pseudomonadota</taxon>
        <taxon>Alphaproteobacteria</taxon>
        <taxon>Acetobacterales</taxon>
        <taxon>Roseomonadaceae</taxon>
        <taxon>Roseomonas</taxon>
    </lineage>
</organism>
<dbReference type="Proteomes" id="UP001518989">
    <property type="component" value="Unassembled WGS sequence"/>
</dbReference>
<dbReference type="InterPro" id="IPR010982">
    <property type="entry name" value="Lambda_DNA-bd_dom_sf"/>
</dbReference>
<evidence type="ECO:0000313" key="2">
    <source>
        <dbReference type="Proteomes" id="UP001518989"/>
    </source>
</evidence>
<accession>A0ABS3KW54</accession>
<comment type="caution">
    <text evidence="1">The sequence shown here is derived from an EMBL/GenBank/DDBJ whole genome shotgun (WGS) entry which is preliminary data.</text>
</comment>
<keyword evidence="2" id="KW-1185">Reference proteome</keyword>